<name>A0A1J7IVK9_9PEZI</name>
<dbReference type="EMBL" id="KV875095">
    <property type="protein sequence ID" value="OIW31743.1"/>
    <property type="molecule type" value="Genomic_DNA"/>
</dbReference>
<evidence type="ECO:0000256" key="1">
    <source>
        <dbReference type="SAM" id="MobiDB-lite"/>
    </source>
</evidence>
<accession>A0A1J7IVK9</accession>
<proteinExistence type="predicted"/>
<feature type="compositionally biased region" description="Basic and acidic residues" evidence="1">
    <location>
        <begin position="85"/>
        <end position="95"/>
    </location>
</feature>
<feature type="region of interest" description="Disordered" evidence="1">
    <location>
        <begin position="1"/>
        <end position="145"/>
    </location>
</feature>
<feature type="compositionally biased region" description="Basic and acidic residues" evidence="1">
    <location>
        <begin position="127"/>
        <end position="137"/>
    </location>
</feature>
<sequence length="641" mass="70535">MAFSGVSMPSRSMLRPLSSEESSEDHIKETDKENNSTSNTISSNRTDLRKQDEDVKTRDRQDSSTASNAPLVPISNKQQQTATEDLSRRASDRLRHPFRNSGSKGKKTGSPSEPTPSAMNPWATDKQPSDENHDKKSILNRLTDAPELPFEKLAAPFYLRPFSALDKRDFVPPKEKASAIPVPVESPGRRVSDHYRSTSSSYPSQGIRTPDLLNSPPGTLRNRNFFSIGRYSKSNNRISQLFSSASSTKAELDSTEGYRQPLDAVVVDDQPESLPSSVTDEPKPVEPDTHDAKRGKWEPQGPSQVDSGFASGRMAVIHPVQDPVHVNPLASKSTDTIVKSSSDLLEAPQSSPKEEVSGLDGTTNNPEVIDFSLPPAAVPEKPEAVASSSQPTVPSKPNSTRLEQRQADESDSWVLVESPESHRVPINTSRTSTQQNKQLSGATNELLSGSTGRKPSVAVRLSRRVRKVKFGKWLAKRLRRVRVSRRGRRCCQKPALKGPELTEANLRRVERADRVVNGKIRKRNYNRDVVMVKHADLLRMRAEMEREGVDAGDRKNMPVGETDAVGEQAGEGEGDIPLVILPNGRVSVAPGKETTPAVAKHDTIGRRAAAWFKEQTGSVRGSVDLTRFLLREMKSEMKSAG</sequence>
<protein>
    <submittedName>
        <fullName evidence="2">Uncharacterized protein</fullName>
    </submittedName>
</protein>
<feature type="compositionally biased region" description="Basic and acidic residues" evidence="1">
    <location>
        <begin position="280"/>
        <end position="297"/>
    </location>
</feature>
<dbReference type="OrthoDB" id="4936392at2759"/>
<feature type="compositionally biased region" description="Polar residues" evidence="1">
    <location>
        <begin position="341"/>
        <end position="351"/>
    </location>
</feature>
<feature type="compositionally biased region" description="Polar residues" evidence="1">
    <location>
        <begin position="75"/>
        <end position="84"/>
    </location>
</feature>
<dbReference type="InParanoid" id="A0A1J7IVK9"/>
<keyword evidence="3" id="KW-1185">Reference proteome</keyword>
<feature type="compositionally biased region" description="Low complexity" evidence="1">
    <location>
        <begin position="35"/>
        <end position="44"/>
    </location>
</feature>
<organism evidence="2 3">
    <name type="scientific">Coniochaeta ligniaria NRRL 30616</name>
    <dbReference type="NCBI Taxonomy" id="1408157"/>
    <lineage>
        <taxon>Eukaryota</taxon>
        <taxon>Fungi</taxon>
        <taxon>Dikarya</taxon>
        <taxon>Ascomycota</taxon>
        <taxon>Pezizomycotina</taxon>
        <taxon>Sordariomycetes</taxon>
        <taxon>Sordariomycetidae</taxon>
        <taxon>Coniochaetales</taxon>
        <taxon>Coniochaetaceae</taxon>
        <taxon>Coniochaeta</taxon>
    </lineage>
</organism>
<feature type="region of interest" description="Disordered" evidence="1">
    <location>
        <begin position="341"/>
        <end position="453"/>
    </location>
</feature>
<gene>
    <name evidence="2" type="ORF">CONLIGDRAFT_641527</name>
</gene>
<dbReference type="AlphaFoldDB" id="A0A1J7IVK9"/>
<feature type="compositionally biased region" description="Basic and acidic residues" evidence="1">
    <location>
        <begin position="24"/>
        <end position="34"/>
    </location>
</feature>
<feature type="compositionally biased region" description="Polar residues" evidence="1">
    <location>
        <begin position="387"/>
        <end position="401"/>
    </location>
</feature>
<feature type="compositionally biased region" description="Polar residues" evidence="1">
    <location>
        <begin position="197"/>
        <end position="207"/>
    </location>
</feature>
<feature type="compositionally biased region" description="Basic and acidic residues" evidence="1">
    <location>
        <begin position="187"/>
        <end position="196"/>
    </location>
</feature>
<feature type="compositionally biased region" description="Polar residues" evidence="1">
    <location>
        <begin position="426"/>
        <end position="453"/>
    </location>
</feature>
<feature type="region of interest" description="Disordered" evidence="1">
    <location>
        <begin position="174"/>
        <end position="220"/>
    </location>
</feature>
<dbReference type="Proteomes" id="UP000182658">
    <property type="component" value="Unassembled WGS sequence"/>
</dbReference>
<feature type="compositionally biased region" description="Basic and acidic residues" evidence="1">
    <location>
        <begin position="46"/>
        <end position="62"/>
    </location>
</feature>
<reference evidence="2 3" key="1">
    <citation type="submission" date="2016-10" db="EMBL/GenBank/DDBJ databases">
        <title>Draft genome sequence of Coniochaeta ligniaria NRRL30616, a lignocellulolytic fungus for bioabatement of inhibitors in plant biomass hydrolysates.</title>
        <authorList>
            <consortium name="DOE Joint Genome Institute"/>
            <person name="Jimenez D.J."/>
            <person name="Hector R.E."/>
            <person name="Riley R."/>
            <person name="Sun H."/>
            <person name="Grigoriev I.V."/>
            <person name="Van Elsas J.D."/>
            <person name="Nichols N.N."/>
        </authorList>
    </citation>
    <scope>NUCLEOTIDE SEQUENCE [LARGE SCALE GENOMIC DNA]</scope>
    <source>
        <strain evidence="2 3">NRRL 30616</strain>
    </source>
</reference>
<feature type="region of interest" description="Disordered" evidence="1">
    <location>
        <begin position="243"/>
        <end position="328"/>
    </location>
</feature>
<evidence type="ECO:0000313" key="2">
    <source>
        <dbReference type="EMBL" id="OIW31743.1"/>
    </source>
</evidence>
<evidence type="ECO:0000313" key="3">
    <source>
        <dbReference type="Proteomes" id="UP000182658"/>
    </source>
</evidence>